<comment type="similarity">
    <text evidence="2">Belongs to the DNA polymerase type-B-like family.</text>
</comment>
<keyword evidence="10" id="KW-0548">Nucleotidyltransferase</keyword>
<evidence type="ECO:0000256" key="2">
    <source>
        <dbReference type="ARBA" id="ARBA00008593"/>
    </source>
</evidence>
<dbReference type="FunFam" id="3.30.460.10:FF:000006">
    <property type="entry name" value="non-canonical poly(A) RNA polymerase PAPD5"/>
    <property type="match status" value="1"/>
</dbReference>
<keyword evidence="11" id="KW-1185">Reference proteome</keyword>
<proteinExistence type="inferred from homology"/>
<keyword evidence="5" id="KW-0479">Metal-binding</keyword>
<dbReference type="Gene3D" id="1.10.1410.10">
    <property type="match status" value="1"/>
</dbReference>
<dbReference type="PANTHER" id="PTHR23092">
    <property type="entry name" value="POLY(A) RNA POLYMERASE"/>
    <property type="match status" value="1"/>
</dbReference>
<evidence type="ECO:0000259" key="9">
    <source>
        <dbReference type="Pfam" id="PF22600"/>
    </source>
</evidence>
<feature type="region of interest" description="Disordered" evidence="7">
    <location>
        <begin position="376"/>
        <end position="402"/>
    </location>
</feature>
<dbReference type="Proteomes" id="UP000008792">
    <property type="component" value="Unassembled WGS sequence"/>
</dbReference>
<dbReference type="EC" id="2.7.7.19" evidence="3"/>
<dbReference type="GO" id="GO:0003729">
    <property type="term" value="F:mRNA binding"/>
    <property type="evidence" value="ECO:0007669"/>
    <property type="project" value="TreeGrafter"/>
</dbReference>
<evidence type="ECO:0000256" key="5">
    <source>
        <dbReference type="ARBA" id="ARBA00022723"/>
    </source>
</evidence>
<evidence type="ECO:0000256" key="7">
    <source>
        <dbReference type="SAM" id="MobiDB-lite"/>
    </source>
</evidence>
<evidence type="ECO:0000259" key="8">
    <source>
        <dbReference type="Pfam" id="PF03828"/>
    </source>
</evidence>
<dbReference type="InterPro" id="IPR054708">
    <property type="entry name" value="MTPAP-like_central"/>
</dbReference>
<dbReference type="InterPro" id="IPR043519">
    <property type="entry name" value="NT_sf"/>
</dbReference>
<dbReference type="OMA" id="LIGWLEM"/>
<dbReference type="eggNOG" id="KOG1906">
    <property type="taxonomic scope" value="Eukaryota"/>
</dbReference>
<organism evidence="10 11">
    <name type="scientific">Drosophila virilis</name>
    <name type="common">Fruit fly</name>
    <dbReference type="NCBI Taxonomy" id="7244"/>
    <lineage>
        <taxon>Eukaryota</taxon>
        <taxon>Metazoa</taxon>
        <taxon>Ecdysozoa</taxon>
        <taxon>Arthropoda</taxon>
        <taxon>Hexapoda</taxon>
        <taxon>Insecta</taxon>
        <taxon>Pterygota</taxon>
        <taxon>Neoptera</taxon>
        <taxon>Endopterygota</taxon>
        <taxon>Diptera</taxon>
        <taxon>Brachycera</taxon>
        <taxon>Muscomorpha</taxon>
        <taxon>Ephydroidea</taxon>
        <taxon>Drosophilidae</taxon>
        <taxon>Drosophila</taxon>
    </lineage>
</organism>
<name>B4M9N4_DROVI</name>
<keyword evidence="4 10" id="KW-0808">Transferase</keyword>
<dbReference type="GO" id="GO:0046872">
    <property type="term" value="F:metal ion binding"/>
    <property type="evidence" value="ECO:0007669"/>
    <property type="project" value="UniProtKB-KW"/>
</dbReference>
<dbReference type="PhylomeDB" id="B4M9N4"/>
<feature type="domain" description="Poly(A) RNA polymerase mitochondrial-like central palm" evidence="9">
    <location>
        <begin position="26"/>
        <end position="157"/>
    </location>
</feature>
<dbReference type="GO" id="GO:1990817">
    <property type="term" value="F:poly(A) RNA polymerase activity"/>
    <property type="evidence" value="ECO:0007669"/>
    <property type="project" value="UniProtKB-EC"/>
</dbReference>
<dbReference type="EMBL" id="CH940654">
    <property type="protein sequence ID" value="EDW57910.1"/>
    <property type="molecule type" value="Genomic_DNA"/>
</dbReference>
<evidence type="ECO:0000313" key="11">
    <source>
        <dbReference type="Proteomes" id="UP000008792"/>
    </source>
</evidence>
<evidence type="ECO:0000313" key="10">
    <source>
        <dbReference type="EMBL" id="EDW57910.1"/>
    </source>
</evidence>
<keyword evidence="6" id="KW-0460">Magnesium</keyword>
<comment type="cofactor">
    <cofactor evidence="1">
        <name>Mn(2+)</name>
        <dbReference type="ChEBI" id="CHEBI:29035"/>
    </cofactor>
</comment>
<dbReference type="GO" id="GO:0043634">
    <property type="term" value="P:polyadenylation-dependent ncRNA catabolic process"/>
    <property type="evidence" value="ECO:0007669"/>
    <property type="project" value="TreeGrafter"/>
</dbReference>
<dbReference type="GO" id="GO:0031499">
    <property type="term" value="C:TRAMP complex"/>
    <property type="evidence" value="ECO:0007669"/>
    <property type="project" value="TreeGrafter"/>
</dbReference>
<reference evidence="10 11" key="1">
    <citation type="journal article" date="2007" name="Nature">
        <title>Evolution of genes and genomes on the Drosophila phylogeny.</title>
        <authorList>
            <consortium name="Drosophila 12 Genomes Consortium"/>
            <person name="Clark A.G."/>
            <person name="Eisen M.B."/>
            <person name="Smith D.R."/>
            <person name="Bergman C.M."/>
            <person name="Oliver B."/>
            <person name="Markow T.A."/>
            <person name="Kaufman T.C."/>
            <person name="Kellis M."/>
            <person name="Gelbart W."/>
            <person name="Iyer V.N."/>
            <person name="Pollard D.A."/>
            <person name="Sackton T.B."/>
            <person name="Larracuente A.M."/>
            <person name="Singh N.D."/>
            <person name="Abad J.P."/>
            <person name="Abt D.N."/>
            <person name="Adryan B."/>
            <person name="Aguade M."/>
            <person name="Akashi H."/>
            <person name="Anderson W.W."/>
            <person name="Aquadro C.F."/>
            <person name="Ardell D.H."/>
            <person name="Arguello R."/>
            <person name="Artieri C.G."/>
            <person name="Barbash D.A."/>
            <person name="Barker D."/>
            <person name="Barsanti P."/>
            <person name="Batterham P."/>
            <person name="Batzoglou S."/>
            <person name="Begun D."/>
            <person name="Bhutkar A."/>
            <person name="Blanco E."/>
            <person name="Bosak S.A."/>
            <person name="Bradley R.K."/>
            <person name="Brand A.D."/>
            <person name="Brent M.R."/>
            <person name="Brooks A.N."/>
            <person name="Brown R.H."/>
            <person name="Butlin R.K."/>
            <person name="Caggese C."/>
            <person name="Calvi B.R."/>
            <person name="Bernardo de Carvalho A."/>
            <person name="Caspi A."/>
            <person name="Castrezana S."/>
            <person name="Celniker S.E."/>
            <person name="Chang J.L."/>
            <person name="Chapple C."/>
            <person name="Chatterji S."/>
            <person name="Chinwalla A."/>
            <person name="Civetta A."/>
            <person name="Clifton S.W."/>
            <person name="Comeron J.M."/>
            <person name="Costello J.C."/>
            <person name="Coyne J.A."/>
            <person name="Daub J."/>
            <person name="David R.G."/>
            <person name="Delcher A.L."/>
            <person name="Delehaunty K."/>
            <person name="Do C.B."/>
            <person name="Ebling H."/>
            <person name="Edwards K."/>
            <person name="Eickbush T."/>
            <person name="Evans J.D."/>
            <person name="Filipski A."/>
            <person name="Findeiss S."/>
            <person name="Freyhult E."/>
            <person name="Fulton L."/>
            <person name="Fulton R."/>
            <person name="Garcia A.C."/>
            <person name="Gardiner A."/>
            <person name="Garfield D.A."/>
            <person name="Garvin B.E."/>
            <person name="Gibson G."/>
            <person name="Gilbert D."/>
            <person name="Gnerre S."/>
            <person name="Godfrey J."/>
            <person name="Good R."/>
            <person name="Gotea V."/>
            <person name="Gravely B."/>
            <person name="Greenberg A.J."/>
            <person name="Griffiths-Jones S."/>
            <person name="Gross S."/>
            <person name="Guigo R."/>
            <person name="Gustafson E.A."/>
            <person name="Haerty W."/>
            <person name="Hahn M.W."/>
            <person name="Halligan D.L."/>
            <person name="Halpern A.L."/>
            <person name="Halter G.M."/>
            <person name="Han M.V."/>
            <person name="Heger A."/>
            <person name="Hillier L."/>
            <person name="Hinrichs A.S."/>
            <person name="Holmes I."/>
            <person name="Hoskins R.A."/>
            <person name="Hubisz M.J."/>
            <person name="Hultmark D."/>
            <person name="Huntley M.A."/>
            <person name="Jaffe D.B."/>
            <person name="Jagadeeshan S."/>
            <person name="Jeck W.R."/>
            <person name="Johnson J."/>
            <person name="Jones C.D."/>
            <person name="Jordan W.C."/>
            <person name="Karpen G.H."/>
            <person name="Kataoka E."/>
            <person name="Keightley P.D."/>
            <person name="Kheradpour P."/>
            <person name="Kirkness E.F."/>
            <person name="Koerich L.B."/>
            <person name="Kristiansen K."/>
            <person name="Kudrna D."/>
            <person name="Kulathinal R.J."/>
            <person name="Kumar S."/>
            <person name="Kwok R."/>
            <person name="Lander E."/>
            <person name="Langley C.H."/>
            <person name="Lapoint R."/>
            <person name="Lazzaro B.P."/>
            <person name="Lee S.J."/>
            <person name="Levesque L."/>
            <person name="Li R."/>
            <person name="Lin C.F."/>
            <person name="Lin M.F."/>
            <person name="Lindblad-Toh K."/>
            <person name="Llopart A."/>
            <person name="Long M."/>
            <person name="Low L."/>
            <person name="Lozovsky E."/>
            <person name="Lu J."/>
            <person name="Luo M."/>
            <person name="Machado C.A."/>
            <person name="Makalowski W."/>
            <person name="Marzo M."/>
            <person name="Matsuda M."/>
            <person name="Matzkin L."/>
            <person name="McAllister B."/>
            <person name="McBride C.S."/>
            <person name="McKernan B."/>
            <person name="McKernan K."/>
            <person name="Mendez-Lago M."/>
            <person name="Minx P."/>
            <person name="Mollenhauer M.U."/>
            <person name="Montooth K."/>
            <person name="Mount S.M."/>
            <person name="Mu X."/>
            <person name="Myers E."/>
            <person name="Negre B."/>
            <person name="Newfeld S."/>
            <person name="Nielsen R."/>
            <person name="Noor M.A."/>
            <person name="O'Grady P."/>
            <person name="Pachter L."/>
            <person name="Papaceit M."/>
            <person name="Parisi M.J."/>
            <person name="Parisi M."/>
            <person name="Parts L."/>
            <person name="Pedersen J.S."/>
            <person name="Pesole G."/>
            <person name="Phillippy A.M."/>
            <person name="Ponting C.P."/>
            <person name="Pop M."/>
            <person name="Porcelli D."/>
            <person name="Powell J.R."/>
            <person name="Prohaska S."/>
            <person name="Pruitt K."/>
            <person name="Puig M."/>
            <person name="Quesneville H."/>
            <person name="Ram K.R."/>
            <person name="Rand D."/>
            <person name="Rasmussen M.D."/>
            <person name="Reed L.K."/>
            <person name="Reenan R."/>
            <person name="Reily A."/>
            <person name="Remington K.A."/>
            <person name="Rieger T.T."/>
            <person name="Ritchie M.G."/>
            <person name="Robin C."/>
            <person name="Rogers Y.H."/>
            <person name="Rohde C."/>
            <person name="Rozas J."/>
            <person name="Rubenfield M.J."/>
            <person name="Ruiz A."/>
            <person name="Russo S."/>
            <person name="Salzberg S.L."/>
            <person name="Sanchez-Gracia A."/>
            <person name="Saranga D.J."/>
            <person name="Sato H."/>
            <person name="Schaeffer S.W."/>
            <person name="Schatz M.C."/>
            <person name="Schlenke T."/>
            <person name="Schwartz R."/>
            <person name="Segarra C."/>
            <person name="Singh R.S."/>
            <person name="Sirot L."/>
            <person name="Sirota M."/>
            <person name="Sisneros N.B."/>
            <person name="Smith C.D."/>
            <person name="Smith T.F."/>
            <person name="Spieth J."/>
            <person name="Stage D.E."/>
            <person name="Stark A."/>
            <person name="Stephan W."/>
            <person name="Strausberg R.L."/>
            <person name="Strempel S."/>
            <person name="Sturgill D."/>
            <person name="Sutton G."/>
            <person name="Sutton G.G."/>
            <person name="Tao W."/>
            <person name="Teichmann S."/>
            <person name="Tobari Y.N."/>
            <person name="Tomimura Y."/>
            <person name="Tsolas J.M."/>
            <person name="Valente V.L."/>
            <person name="Venter E."/>
            <person name="Venter J.C."/>
            <person name="Vicario S."/>
            <person name="Vieira F.G."/>
            <person name="Vilella A.J."/>
            <person name="Villasante A."/>
            <person name="Walenz B."/>
            <person name="Wang J."/>
            <person name="Wasserman M."/>
            <person name="Watts T."/>
            <person name="Wilson D."/>
            <person name="Wilson R.K."/>
            <person name="Wing R.A."/>
            <person name="Wolfner M.F."/>
            <person name="Wong A."/>
            <person name="Wong G.K."/>
            <person name="Wu C.I."/>
            <person name="Wu G."/>
            <person name="Yamamoto D."/>
            <person name="Yang H.P."/>
            <person name="Yang S.P."/>
            <person name="Yorke J.A."/>
            <person name="Yoshida K."/>
            <person name="Zdobnov E."/>
            <person name="Zhang P."/>
            <person name="Zhang Y."/>
            <person name="Zimin A.V."/>
            <person name="Baldwin J."/>
            <person name="Abdouelleil A."/>
            <person name="Abdulkadir J."/>
            <person name="Abebe A."/>
            <person name="Abera B."/>
            <person name="Abreu J."/>
            <person name="Acer S.C."/>
            <person name="Aftuck L."/>
            <person name="Alexander A."/>
            <person name="An P."/>
            <person name="Anderson E."/>
            <person name="Anderson S."/>
            <person name="Arachi H."/>
            <person name="Azer M."/>
            <person name="Bachantsang P."/>
            <person name="Barry A."/>
            <person name="Bayul T."/>
            <person name="Berlin A."/>
            <person name="Bessette D."/>
            <person name="Bloom T."/>
            <person name="Blye J."/>
            <person name="Boguslavskiy L."/>
            <person name="Bonnet C."/>
            <person name="Boukhgalter B."/>
            <person name="Bourzgui I."/>
            <person name="Brown A."/>
            <person name="Cahill P."/>
            <person name="Channer S."/>
            <person name="Cheshatsang Y."/>
            <person name="Chuda L."/>
            <person name="Citroen M."/>
            <person name="Collymore A."/>
            <person name="Cooke P."/>
            <person name="Costello M."/>
            <person name="D'Aco K."/>
            <person name="Daza R."/>
            <person name="De Haan G."/>
            <person name="DeGray S."/>
            <person name="DeMaso C."/>
            <person name="Dhargay N."/>
            <person name="Dooley K."/>
            <person name="Dooley E."/>
            <person name="Doricent M."/>
            <person name="Dorje P."/>
            <person name="Dorjee K."/>
            <person name="Dupes A."/>
            <person name="Elong R."/>
            <person name="Falk J."/>
            <person name="Farina A."/>
            <person name="Faro S."/>
            <person name="Ferguson D."/>
            <person name="Fisher S."/>
            <person name="Foley C.D."/>
            <person name="Franke A."/>
            <person name="Friedrich D."/>
            <person name="Gadbois L."/>
            <person name="Gearin G."/>
            <person name="Gearin C.R."/>
            <person name="Giannoukos G."/>
            <person name="Goode T."/>
            <person name="Graham J."/>
            <person name="Grandbois E."/>
            <person name="Grewal S."/>
            <person name="Gyaltsen K."/>
            <person name="Hafez N."/>
            <person name="Hagos B."/>
            <person name="Hall J."/>
            <person name="Henson C."/>
            <person name="Hollinger A."/>
            <person name="Honan T."/>
            <person name="Huard M.D."/>
            <person name="Hughes L."/>
            <person name="Hurhula B."/>
            <person name="Husby M.E."/>
            <person name="Kamat A."/>
            <person name="Kanga B."/>
            <person name="Kashin S."/>
            <person name="Khazanovich D."/>
            <person name="Kisner P."/>
            <person name="Lance K."/>
            <person name="Lara M."/>
            <person name="Lee W."/>
            <person name="Lennon N."/>
            <person name="Letendre F."/>
            <person name="LeVine R."/>
            <person name="Lipovsky A."/>
            <person name="Liu X."/>
            <person name="Liu J."/>
            <person name="Liu S."/>
            <person name="Lokyitsang T."/>
            <person name="Lokyitsang Y."/>
            <person name="Lubonja R."/>
            <person name="Lui A."/>
            <person name="MacDonald P."/>
            <person name="Magnisalis V."/>
            <person name="Maru K."/>
            <person name="Matthews C."/>
            <person name="McCusker W."/>
            <person name="McDonough S."/>
            <person name="Mehta T."/>
            <person name="Meldrim J."/>
            <person name="Meneus L."/>
            <person name="Mihai O."/>
            <person name="Mihalev A."/>
            <person name="Mihova T."/>
            <person name="Mittelman R."/>
            <person name="Mlenga V."/>
            <person name="Montmayeur A."/>
            <person name="Mulrain L."/>
            <person name="Navidi A."/>
            <person name="Naylor J."/>
            <person name="Negash T."/>
            <person name="Nguyen T."/>
            <person name="Nguyen N."/>
            <person name="Nicol R."/>
            <person name="Norbu C."/>
            <person name="Norbu N."/>
            <person name="Novod N."/>
            <person name="O'Neill B."/>
            <person name="Osman S."/>
            <person name="Markiewicz E."/>
            <person name="Oyono O.L."/>
            <person name="Patti C."/>
            <person name="Phunkhang P."/>
            <person name="Pierre F."/>
            <person name="Priest M."/>
            <person name="Raghuraman S."/>
            <person name="Rege F."/>
            <person name="Reyes R."/>
            <person name="Rise C."/>
            <person name="Rogov P."/>
            <person name="Ross K."/>
            <person name="Ryan E."/>
            <person name="Settipalli S."/>
            <person name="Shea T."/>
            <person name="Sherpa N."/>
            <person name="Shi L."/>
            <person name="Shih D."/>
            <person name="Sparrow T."/>
            <person name="Spaulding J."/>
            <person name="Stalker J."/>
            <person name="Stange-Thomann N."/>
            <person name="Stavropoulos S."/>
            <person name="Stone C."/>
            <person name="Strader C."/>
            <person name="Tesfaye S."/>
            <person name="Thomson T."/>
            <person name="Thoulutsang Y."/>
            <person name="Thoulutsang D."/>
            <person name="Topham K."/>
            <person name="Topping I."/>
            <person name="Tsamla T."/>
            <person name="Vassiliev H."/>
            <person name="Vo A."/>
            <person name="Wangchuk T."/>
            <person name="Wangdi T."/>
            <person name="Weiand M."/>
            <person name="Wilkinson J."/>
            <person name="Wilson A."/>
            <person name="Yadav S."/>
            <person name="Young G."/>
            <person name="Yu Q."/>
            <person name="Zembek L."/>
            <person name="Zhong D."/>
            <person name="Zimmer A."/>
            <person name="Zwirko Z."/>
            <person name="Jaffe D.B."/>
            <person name="Alvarez P."/>
            <person name="Brockman W."/>
            <person name="Butler J."/>
            <person name="Chin C."/>
            <person name="Gnerre S."/>
            <person name="Grabherr M."/>
            <person name="Kleber M."/>
            <person name="Mauceli E."/>
            <person name="MacCallum I."/>
        </authorList>
    </citation>
    <scope>NUCLEOTIDE SEQUENCE [LARGE SCALE GENOMIC DNA]</scope>
    <source>
        <strain evidence="11">Tucson 15010-1051.87</strain>
    </source>
</reference>
<dbReference type="SUPFAM" id="SSF81301">
    <property type="entry name" value="Nucleotidyltransferase"/>
    <property type="match status" value="1"/>
</dbReference>
<dbReference type="Pfam" id="PF22600">
    <property type="entry name" value="MTPAP-like_central"/>
    <property type="match status" value="1"/>
</dbReference>
<dbReference type="CDD" id="cd05402">
    <property type="entry name" value="NT_PAP_TUTase"/>
    <property type="match status" value="1"/>
</dbReference>
<dbReference type="HOGENOM" id="CLU_013572_0_0_1"/>
<protein>
    <recommendedName>
        <fullName evidence="3">polynucleotide adenylyltransferase</fullName>
        <ecNumber evidence="3">2.7.7.19</ecNumber>
    </recommendedName>
</protein>
<sequence length="416" mass="46548">MQATRKFGGCPWQQANYNYGDGIIGLHEEIEHFYRYILPTPTEHAVRIELVKRIESIIHELWPQALVEIFGSFRTGLFLPNSDIDLVVLGRWEKLPLRSLELELLRRDIVKAGTMHVVDTALVPIIKFTDSKTQIKLDVSFNISDGIHSAELIKTYLRDYPGLGKLVLVLKQFMLQRKLNEAFSGGISSYSLLLMCISFLQLHPRDNFHAQANLGVLLLEFFELYGIRFNYAQIAISIGDGGCYKRKENTFIDSRPSALSIDDSLQNGNDVARSSFAIVSVRQAFQWAYRVLSQAVNPPGECQLRHTATSSSILGCIIQINDELVDYRAWLHENFDHLVVVEPISSLYGQINGAASYVTLASGAVEQRIYQTQPESVPAAHHLSNASPRQESSSSSTEEPTAAVIVVSSDEMDVCS</sequence>
<dbReference type="FunFam" id="1.10.1410.10:FF:000003">
    <property type="entry name" value="non-canonical poly(A) RNA polymerase PAPD7"/>
    <property type="match status" value="1"/>
</dbReference>
<dbReference type="Pfam" id="PF03828">
    <property type="entry name" value="PAP_assoc"/>
    <property type="match status" value="1"/>
</dbReference>
<dbReference type="SUPFAM" id="SSF81631">
    <property type="entry name" value="PAP/OAS1 substrate-binding domain"/>
    <property type="match status" value="1"/>
</dbReference>
<evidence type="ECO:0000256" key="3">
    <source>
        <dbReference type="ARBA" id="ARBA00012388"/>
    </source>
</evidence>
<evidence type="ECO:0000256" key="1">
    <source>
        <dbReference type="ARBA" id="ARBA00001936"/>
    </source>
</evidence>
<dbReference type="PANTHER" id="PTHR23092:SF15">
    <property type="entry name" value="INACTIVE NON-CANONICAL POLY(A) RNA POLYMERASE PROTEIN TRF4-2-RELATED"/>
    <property type="match status" value="1"/>
</dbReference>
<evidence type="ECO:0000256" key="4">
    <source>
        <dbReference type="ARBA" id="ARBA00022679"/>
    </source>
</evidence>
<evidence type="ECO:0000256" key="6">
    <source>
        <dbReference type="ARBA" id="ARBA00022842"/>
    </source>
</evidence>
<accession>B4M9N4</accession>
<gene>
    <name evidence="10" type="primary">Dvir\GJ17879</name>
    <name evidence="10" type="ORF">Dvir_GJ17879</name>
</gene>
<feature type="domain" description="PAP-associated" evidence="8">
    <location>
        <begin position="213"/>
        <end position="264"/>
    </location>
</feature>
<dbReference type="STRING" id="7244.B4M9N4"/>
<dbReference type="GO" id="GO:0031123">
    <property type="term" value="P:RNA 3'-end processing"/>
    <property type="evidence" value="ECO:0007669"/>
    <property type="project" value="TreeGrafter"/>
</dbReference>
<dbReference type="InterPro" id="IPR002058">
    <property type="entry name" value="PAP_assoc"/>
</dbReference>
<dbReference type="Gene3D" id="3.30.460.10">
    <property type="entry name" value="Beta Polymerase, domain 2"/>
    <property type="match status" value="1"/>
</dbReference>
<dbReference type="InterPro" id="IPR045862">
    <property type="entry name" value="Trf4-like"/>
</dbReference>
<dbReference type="KEGG" id="dvi:6633950"/>
<dbReference type="GO" id="GO:0005730">
    <property type="term" value="C:nucleolus"/>
    <property type="evidence" value="ECO:0007669"/>
    <property type="project" value="TreeGrafter"/>
</dbReference>
<dbReference type="OrthoDB" id="273917at2759"/>
<dbReference type="AlphaFoldDB" id="B4M9N4"/>
<dbReference type="SMR" id="B4M9N4"/>
<dbReference type="InParanoid" id="B4M9N4"/>